<dbReference type="NCBIfam" id="NF011470">
    <property type="entry name" value="PRK14887.1"/>
    <property type="match status" value="1"/>
</dbReference>
<dbReference type="KEGG" id="acj:ACAM_0732"/>
<dbReference type="GeneID" id="17110126"/>
<gene>
    <name evidence="1" type="ORF">ACAM_0732</name>
</gene>
<keyword evidence="2" id="KW-1185">Reference proteome</keyword>
<dbReference type="STRING" id="1198449.ACAM_0732"/>
<organism evidence="1 2">
    <name type="scientific">Aeropyrum camini SY1 = JCM 12091</name>
    <dbReference type="NCBI Taxonomy" id="1198449"/>
    <lineage>
        <taxon>Archaea</taxon>
        <taxon>Thermoproteota</taxon>
        <taxon>Thermoprotei</taxon>
        <taxon>Desulfurococcales</taxon>
        <taxon>Desulfurococcaceae</taxon>
        <taxon>Aeropyrum</taxon>
    </lineage>
</organism>
<protein>
    <submittedName>
        <fullName evidence="1">Uncharacterized protein</fullName>
    </submittedName>
</protein>
<proteinExistence type="predicted"/>
<accession>U3TCQ4</accession>
<dbReference type="AlphaFoldDB" id="U3TCQ4"/>
<name>U3TCQ4_9CREN</name>
<dbReference type="RefSeq" id="WP_022541474.1">
    <property type="nucleotide sequence ID" value="NC_022521.1"/>
</dbReference>
<dbReference type="eggNOG" id="arCOG01354">
    <property type="taxonomic scope" value="Archaea"/>
</dbReference>
<evidence type="ECO:0000313" key="1">
    <source>
        <dbReference type="EMBL" id="BAN90201.1"/>
    </source>
</evidence>
<dbReference type="Proteomes" id="UP000016887">
    <property type="component" value="Chromosome"/>
</dbReference>
<dbReference type="EMBL" id="AP012489">
    <property type="protein sequence ID" value="BAN90201.1"/>
    <property type="molecule type" value="Genomic_DNA"/>
</dbReference>
<reference evidence="1 2" key="1">
    <citation type="journal article" date="2013" name="Appl. Environ. Microbiol.">
        <title>Variation of the Virus-Related Elements within Syntenic Genomes of the Hyperthermophilic Archaeon Aeropyrum.</title>
        <authorList>
            <person name="Daifuku T."/>
            <person name="Yoshida T."/>
            <person name="Kitamura T."/>
            <person name="Kawaichi S."/>
            <person name="Inoue T."/>
            <person name="Nomura K."/>
            <person name="Yoshida Y."/>
            <person name="Kuno S."/>
            <person name="Sako Y."/>
        </authorList>
    </citation>
    <scope>NUCLEOTIDE SEQUENCE [LARGE SCALE GENOMIC DNA]</scope>
    <source>
        <strain evidence="1 2">SY1</strain>
    </source>
</reference>
<evidence type="ECO:0000313" key="2">
    <source>
        <dbReference type="Proteomes" id="UP000016887"/>
    </source>
</evidence>
<sequence>MARHKCTAEITIPGGPEIAGSLEPDNIQTPPWLKVSCTSPGEVVVCRVEVEGCDSPRRILSLRNTLDDLLRSYRAAADSLEAADKHRDKN</sequence>